<dbReference type="eggNOG" id="ENOG50318FE">
    <property type="taxonomic scope" value="Bacteria"/>
</dbReference>
<gene>
    <name evidence="1" type="ordered locus">PCC7424_3354</name>
</gene>
<name>B7KE53_GLOC7</name>
<sequence>MLTIDKLDPASKGDVILYMPYYPKDKHSLLPYAITLYQGGYLEGQRQIEGSDNIPFVASWYVSKLPSELTRCRIQFEGQAELSYEMTVLNAEFIDYLIDVIKVFKQLGAGDFPQGFYRKLLRFEEQPA</sequence>
<accession>B7KE53</accession>
<dbReference type="InterPro" id="IPR054652">
    <property type="entry name" value="T4P_EbsA-like"/>
</dbReference>
<dbReference type="EMBL" id="CP001291">
    <property type="protein sequence ID" value="ACK71751.1"/>
    <property type="molecule type" value="Genomic_DNA"/>
</dbReference>
<evidence type="ECO:0000313" key="2">
    <source>
        <dbReference type="Proteomes" id="UP000002384"/>
    </source>
</evidence>
<protein>
    <submittedName>
        <fullName evidence="1">Uncharacterized protein</fullName>
    </submittedName>
</protein>
<dbReference type="Proteomes" id="UP000002384">
    <property type="component" value="Chromosome"/>
</dbReference>
<dbReference type="STRING" id="65393.PCC7424_3354"/>
<dbReference type="KEGG" id="cyc:PCC7424_3354"/>
<dbReference type="NCBIfam" id="NF045587">
    <property type="entry name" value="T4P_biogen_EbsA"/>
    <property type="match status" value="1"/>
</dbReference>
<dbReference type="AlphaFoldDB" id="B7KE53"/>
<dbReference type="OrthoDB" id="512629at2"/>
<evidence type="ECO:0000313" key="1">
    <source>
        <dbReference type="EMBL" id="ACK71751.1"/>
    </source>
</evidence>
<dbReference type="HOGENOM" id="CLU_1955942_0_0_3"/>
<dbReference type="RefSeq" id="WP_015955346.1">
    <property type="nucleotide sequence ID" value="NC_011729.1"/>
</dbReference>
<keyword evidence="2" id="KW-1185">Reference proteome</keyword>
<reference evidence="2" key="1">
    <citation type="journal article" date="2011" name="MBio">
        <title>Novel metabolic attributes of the genus Cyanothece, comprising a group of unicellular nitrogen-fixing Cyanobacteria.</title>
        <authorList>
            <person name="Bandyopadhyay A."/>
            <person name="Elvitigala T."/>
            <person name="Welsh E."/>
            <person name="Stockel J."/>
            <person name="Liberton M."/>
            <person name="Min H."/>
            <person name="Sherman L.A."/>
            <person name="Pakrasi H.B."/>
        </authorList>
    </citation>
    <scope>NUCLEOTIDE SEQUENCE [LARGE SCALE GENOMIC DNA]</scope>
    <source>
        <strain evidence="2">PCC 7424</strain>
    </source>
</reference>
<proteinExistence type="predicted"/>
<organism evidence="1 2">
    <name type="scientific">Gloeothece citriformis (strain PCC 7424)</name>
    <name type="common">Cyanothece sp. (strain PCC 7424)</name>
    <dbReference type="NCBI Taxonomy" id="65393"/>
    <lineage>
        <taxon>Bacteria</taxon>
        <taxon>Bacillati</taxon>
        <taxon>Cyanobacteriota</taxon>
        <taxon>Cyanophyceae</taxon>
        <taxon>Oscillatoriophycideae</taxon>
        <taxon>Chroococcales</taxon>
        <taxon>Aphanothecaceae</taxon>
        <taxon>Gloeothece</taxon>
        <taxon>Gloeothece citriformis</taxon>
    </lineage>
</organism>